<dbReference type="Gene3D" id="4.10.320.30">
    <property type="match status" value="1"/>
</dbReference>
<proteinExistence type="predicted"/>
<evidence type="ECO:0000256" key="12">
    <source>
        <dbReference type="SAM" id="MobiDB-lite"/>
    </source>
</evidence>
<dbReference type="Proteomes" id="UP000571567">
    <property type="component" value="Unassembled WGS sequence"/>
</dbReference>
<evidence type="ECO:0000256" key="7">
    <source>
        <dbReference type="ARBA" id="ARBA00023015"/>
    </source>
</evidence>
<protein>
    <submittedName>
        <fullName evidence="14">LMBL3 protein</fullName>
    </submittedName>
</protein>
<dbReference type="Pfam" id="PF01530">
    <property type="entry name" value="zf-C2HC"/>
    <property type="match status" value="1"/>
</dbReference>
<dbReference type="InterPro" id="IPR038603">
    <property type="entry name" value="Znf_FCS_sf"/>
</dbReference>
<dbReference type="PANTHER" id="PTHR12247">
    <property type="entry name" value="POLYCOMB GROUP PROTEIN"/>
    <property type="match status" value="1"/>
</dbReference>
<dbReference type="PANTHER" id="PTHR12247:SF72">
    <property type="entry name" value="LETHAL(3)MALIGNANT BRAIN TUMOR-LIKE PROTEIN 3"/>
    <property type="match status" value="1"/>
</dbReference>
<evidence type="ECO:0000256" key="10">
    <source>
        <dbReference type="PROSITE-ProRule" id="PRU00459"/>
    </source>
</evidence>
<dbReference type="FunFam" id="1.10.150.50:FF:000035">
    <property type="entry name" value="lethal(3)malignant brain tumor-like protein 3 isoform X2"/>
    <property type="match status" value="1"/>
</dbReference>
<evidence type="ECO:0000256" key="5">
    <source>
        <dbReference type="ARBA" id="ARBA00022833"/>
    </source>
</evidence>
<evidence type="ECO:0000256" key="8">
    <source>
        <dbReference type="ARBA" id="ARBA00023163"/>
    </source>
</evidence>
<dbReference type="GO" id="GO:0006325">
    <property type="term" value="P:chromatin organization"/>
    <property type="evidence" value="ECO:0007669"/>
    <property type="project" value="UniProtKB-KW"/>
</dbReference>
<dbReference type="GO" id="GO:0042393">
    <property type="term" value="F:histone binding"/>
    <property type="evidence" value="ECO:0007669"/>
    <property type="project" value="TreeGrafter"/>
</dbReference>
<dbReference type="Gene3D" id="1.10.150.50">
    <property type="entry name" value="Transcription Factor, Ets-1"/>
    <property type="match status" value="1"/>
</dbReference>
<dbReference type="SUPFAM" id="SSF47769">
    <property type="entry name" value="SAM/Pointed domain"/>
    <property type="match status" value="1"/>
</dbReference>
<evidence type="ECO:0000256" key="6">
    <source>
        <dbReference type="ARBA" id="ARBA00022853"/>
    </source>
</evidence>
<keyword evidence="8" id="KW-0804">Transcription</keyword>
<comment type="subcellular location">
    <subcellularLocation>
        <location evidence="1">Nucleus</location>
    </subcellularLocation>
</comment>
<keyword evidence="3" id="KW-0677">Repeat</keyword>
<accession>A0A7L1LF25</accession>
<dbReference type="InterPro" id="IPR004092">
    <property type="entry name" value="Mbt"/>
</dbReference>
<feature type="repeat" description="MBT" evidence="10">
    <location>
        <begin position="442"/>
        <end position="537"/>
    </location>
</feature>
<dbReference type="PROSITE" id="PS50105">
    <property type="entry name" value="SAM_DOMAIN"/>
    <property type="match status" value="1"/>
</dbReference>
<dbReference type="Pfam" id="PF02820">
    <property type="entry name" value="MBT"/>
    <property type="match status" value="3"/>
</dbReference>
<evidence type="ECO:0000256" key="3">
    <source>
        <dbReference type="ARBA" id="ARBA00022737"/>
    </source>
</evidence>
<dbReference type="OrthoDB" id="8188861at2759"/>
<dbReference type="EMBL" id="VXBK01009457">
    <property type="protein sequence ID" value="NXN73581.1"/>
    <property type="molecule type" value="Genomic_DNA"/>
</dbReference>
<keyword evidence="4 11" id="KW-0863">Zinc-finger</keyword>
<comment type="caution">
    <text evidence="14">The sequence shown here is derived from an EMBL/GenBank/DDBJ whole genome shotgun (WGS) entry which is preliminary data.</text>
</comment>
<dbReference type="GO" id="GO:0003682">
    <property type="term" value="F:chromatin binding"/>
    <property type="evidence" value="ECO:0007669"/>
    <property type="project" value="TreeGrafter"/>
</dbReference>
<evidence type="ECO:0000313" key="14">
    <source>
        <dbReference type="EMBL" id="NXN73581.1"/>
    </source>
</evidence>
<feature type="compositionally biased region" description="Basic and acidic residues" evidence="12">
    <location>
        <begin position="141"/>
        <end position="150"/>
    </location>
</feature>
<dbReference type="AlphaFoldDB" id="A0A7L1LF25"/>
<evidence type="ECO:0000313" key="15">
    <source>
        <dbReference type="Proteomes" id="UP000571567"/>
    </source>
</evidence>
<dbReference type="SMART" id="SM00561">
    <property type="entry name" value="MBT"/>
    <property type="match status" value="3"/>
</dbReference>
<evidence type="ECO:0000256" key="1">
    <source>
        <dbReference type="ARBA" id="ARBA00004123"/>
    </source>
</evidence>
<evidence type="ECO:0000259" key="13">
    <source>
        <dbReference type="PROSITE" id="PS50105"/>
    </source>
</evidence>
<feature type="region of interest" description="Disordered" evidence="12">
    <location>
        <begin position="593"/>
        <end position="661"/>
    </location>
</feature>
<dbReference type="FunFam" id="2.30.30.140:FF:000007">
    <property type="entry name" value="Lethal(3)malignant brain tumor-like protein 1"/>
    <property type="match status" value="2"/>
</dbReference>
<keyword evidence="5" id="KW-0862">Zinc</keyword>
<keyword evidence="2" id="KW-0479">Metal-binding</keyword>
<name>A0A7L1LF25_HIMHI</name>
<evidence type="ECO:0000256" key="11">
    <source>
        <dbReference type="PROSITE-ProRule" id="PRU01143"/>
    </source>
</evidence>
<sequence>MNESASSGNGQEFDVFSAMDWKDGIGTLPGSDLKFRVNEFGALEVITDETEMESVKKATATTTWMVPTAQEGQLRGSKHFLCYFFHCSAFSEKTGISTRLKETAKMDGLVFCENCYRYGTIEEFVPEGKFCSQKCAQQVKNKEPKEEKPSMECNGEDDSKGIRKRKAKLPLKEESRDNGEKKENTDETEDKPEGRILRVSQRARRKRKGEITVLKQTVPSKGRQVWCWASYLEEEKAVAVPTKLFKEYQSFPYNKNGFKVGMKLEGVDPEHQSIYCVLTVAEVCGYRIRLHFDGYPDCYDFWVNADSSDIHPVGWCEKTGHKLHPPKGYKEEEFNWPSYLKACKAQAAPKSLFENQNATVIPSGFRVGMKLEAVDKKNPTFICVATVTDMVDNRFLVHFDNWDESYDYWCEAASPHIHPVGWCKEHKRTLITPPDYPHAKHFSWEKYLEETSSLPAPARAFKVKPSHGFQKNMKLEVVDKRNPVFIRVATIVDTDDYRIKVHFDGWDSIYDYWTDVDSPDIHPAGWCTKTGHPLQPPLSPLELVEALEHGGCPTAGCKGVGHIKRARHIGHHSAVSCPYSEMNLNKESLLPDRLSGEMPAASPVPRNRKVESSERSTSPVINDRKCPSPGQIGMKSSAHNRSSGKTVSETTKEEDAESKSPCKKPLLCDVKEKKAPGPGVLITLLASSVVMLSDFCDVLIKNEHLLFLSGVLQTTDSIKNKECEEEETENKLLISNEIKDVEEPNTQRLLSQPVIVSSKLQIPGLPLRWEQQSKLLPSVAGIPASKVSKWSTDEVSEFIRSLPGCEEHGKVFKDEQIDGEAFLLMTQSDIVKIMSIKLGPALKIFNSILMFKAAEKNSHNEL</sequence>
<feature type="non-terminal residue" evidence="14">
    <location>
        <position position="1"/>
    </location>
</feature>
<dbReference type="CDD" id="cd20135">
    <property type="entry name" value="MBT_L3MBTL3_rpt2"/>
    <property type="match status" value="1"/>
</dbReference>
<dbReference type="PROSITE" id="PS51079">
    <property type="entry name" value="MBT"/>
    <property type="match status" value="3"/>
</dbReference>
<dbReference type="InterPro" id="IPR001660">
    <property type="entry name" value="SAM"/>
</dbReference>
<evidence type="ECO:0000256" key="4">
    <source>
        <dbReference type="ARBA" id="ARBA00022771"/>
    </source>
</evidence>
<dbReference type="Pfam" id="PF00536">
    <property type="entry name" value="SAM_1"/>
    <property type="match status" value="1"/>
</dbReference>
<dbReference type="SUPFAM" id="SSF63748">
    <property type="entry name" value="Tudor/PWWP/MBT"/>
    <property type="match status" value="3"/>
</dbReference>
<dbReference type="PROSITE" id="PS51802">
    <property type="entry name" value="ZF_CCHHC"/>
    <property type="match status" value="1"/>
</dbReference>
<feature type="compositionally biased region" description="Basic and acidic residues" evidence="12">
    <location>
        <begin position="650"/>
        <end position="660"/>
    </location>
</feature>
<evidence type="ECO:0000256" key="2">
    <source>
        <dbReference type="ARBA" id="ARBA00022723"/>
    </source>
</evidence>
<dbReference type="GO" id="GO:0005634">
    <property type="term" value="C:nucleus"/>
    <property type="evidence" value="ECO:0007669"/>
    <property type="project" value="UniProtKB-SubCell"/>
</dbReference>
<feature type="compositionally biased region" description="Polar residues" evidence="12">
    <location>
        <begin position="637"/>
        <end position="649"/>
    </location>
</feature>
<dbReference type="CDD" id="cd20138">
    <property type="entry name" value="MBT_L3MBTL3_rpt3"/>
    <property type="match status" value="1"/>
</dbReference>
<keyword evidence="9" id="KW-0539">Nucleus</keyword>
<dbReference type="Gene3D" id="3.30.60.160">
    <property type="match status" value="1"/>
</dbReference>
<dbReference type="InterPro" id="IPR050548">
    <property type="entry name" value="PcG_chromatin_remod_factors"/>
</dbReference>
<dbReference type="SMART" id="SM00454">
    <property type="entry name" value="SAM"/>
    <property type="match status" value="1"/>
</dbReference>
<reference evidence="14 15" key="1">
    <citation type="submission" date="2019-09" db="EMBL/GenBank/DDBJ databases">
        <title>Bird 10,000 Genomes (B10K) Project - Family phase.</title>
        <authorList>
            <person name="Zhang G."/>
        </authorList>
    </citation>
    <scope>NUCLEOTIDE SEQUENCE [LARGE SCALE GENOMIC DNA]</scope>
    <source>
        <strain evidence="14">B10K-DU-002-13</strain>
        <tissue evidence="14">Muscle</tissue>
    </source>
</reference>
<feature type="repeat" description="MBT" evidence="10">
    <location>
        <begin position="226"/>
        <end position="326"/>
    </location>
</feature>
<keyword evidence="15" id="KW-1185">Reference proteome</keyword>
<gene>
    <name evidence="14" type="primary">L3mbtl3_1</name>
    <name evidence="14" type="ORF">HIMHIM_R13072</name>
</gene>
<feature type="domain" description="SAM" evidence="13">
    <location>
        <begin position="790"/>
        <end position="854"/>
    </location>
</feature>
<dbReference type="GO" id="GO:0008270">
    <property type="term" value="F:zinc ion binding"/>
    <property type="evidence" value="ECO:0007669"/>
    <property type="project" value="UniProtKB-KW"/>
</dbReference>
<dbReference type="InterPro" id="IPR013761">
    <property type="entry name" value="SAM/pointed_sf"/>
</dbReference>
<keyword evidence="6" id="KW-0156">Chromatin regulator</keyword>
<dbReference type="CDD" id="cd09582">
    <property type="entry name" value="SAM_Scm-like-3MBT3_4"/>
    <property type="match status" value="1"/>
</dbReference>
<feature type="non-terminal residue" evidence="14">
    <location>
        <position position="862"/>
    </location>
</feature>
<dbReference type="GO" id="GO:0045892">
    <property type="term" value="P:negative regulation of DNA-templated transcription"/>
    <property type="evidence" value="ECO:0007669"/>
    <property type="project" value="TreeGrafter"/>
</dbReference>
<dbReference type="Gene3D" id="2.30.30.140">
    <property type="match status" value="3"/>
</dbReference>
<organism evidence="14 15">
    <name type="scientific">Himantopus himantopus</name>
    <name type="common">Black-winged stilt</name>
    <name type="synonym">Charadrius himantopus</name>
    <dbReference type="NCBI Taxonomy" id="225398"/>
    <lineage>
        <taxon>Eukaryota</taxon>
        <taxon>Metazoa</taxon>
        <taxon>Chordata</taxon>
        <taxon>Craniata</taxon>
        <taxon>Vertebrata</taxon>
        <taxon>Euteleostomi</taxon>
        <taxon>Archelosauria</taxon>
        <taxon>Archosauria</taxon>
        <taxon>Dinosauria</taxon>
        <taxon>Saurischia</taxon>
        <taxon>Theropoda</taxon>
        <taxon>Coelurosauria</taxon>
        <taxon>Aves</taxon>
        <taxon>Neognathae</taxon>
        <taxon>Neoaves</taxon>
        <taxon>Charadriiformes</taxon>
        <taxon>Recurvirostridae</taxon>
        <taxon>Himantopus</taxon>
    </lineage>
</organism>
<keyword evidence="7" id="KW-0805">Transcription regulation</keyword>
<dbReference type="InterPro" id="IPR002515">
    <property type="entry name" value="Znf_C2H2C"/>
</dbReference>
<dbReference type="GO" id="GO:2000058">
    <property type="term" value="P:regulation of ubiquitin-dependent protein catabolic process"/>
    <property type="evidence" value="ECO:0007669"/>
    <property type="project" value="UniProtKB-ARBA"/>
</dbReference>
<feature type="compositionally biased region" description="Basic and acidic residues" evidence="12">
    <location>
        <begin position="170"/>
        <end position="196"/>
    </location>
</feature>
<dbReference type="CDD" id="cd20132">
    <property type="entry name" value="MBT_L3MBTL3_rpt1"/>
    <property type="match status" value="1"/>
</dbReference>
<feature type="region of interest" description="Disordered" evidence="12">
    <location>
        <begin position="141"/>
        <end position="203"/>
    </location>
</feature>
<feature type="repeat" description="MBT" evidence="10">
    <location>
        <begin position="334"/>
        <end position="433"/>
    </location>
</feature>
<evidence type="ECO:0000256" key="9">
    <source>
        <dbReference type="ARBA" id="ARBA00023242"/>
    </source>
</evidence>